<evidence type="ECO:0000313" key="3">
    <source>
        <dbReference type="Proteomes" id="UP000663760"/>
    </source>
</evidence>
<reference evidence="2" key="1">
    <citation type="submission" date="2020-02" db="EMBL/GenBank/DDBJ databases">
        <authorList>
            <person name="Scholz U."/>
            <person name="Mascher M."/>
            <person name="Fiebig A."/>
        </authorList>
    </citation>
    <scope>NUCLEOTIDE SEQUENCE</scope>
</reference>
<dbReference type="EMBL" id="LR746267">
    <property type="protein sequence ID" value="CAA7395268.1"/>
    <property type="molecule type" value="Genomic_DNA"/>
</dbReference>
<organism evidence="2 3">
    <name type="scientific">Spirodela intermedia</name>
    <name type="common">Intermediate duckweed</name>
    <dbReference type="NCBI Taxonomy" id="51605"/>
    <lineage>
        <taxon>Eukaryota</taxon>
        <taxon>Viridiplantae</taxon>
        <taxon>Streptophyta</taxon>
        <taxon>Embryophyta</taxon>
        <taxon>Tracheophyta</taxon>
        <taxon>Spermatophyta</taxon>
        <taxon>Magnoliopsida</taxon>
        <taxon>Liliopsida</taxon>
        <taxon>Araceae</taxon>
        <taxon>Lemnoideae</taxon>
        <taxon>Spirodela</taxon>
    </lineage>
</organism>
<evidence type="ECO:0000256" key="1">
    <source>
        <dbReference type="SAM" id="Phobius"/>
    </source>
</evidence>
<sequence length="76" mass="8576">MSPANSTNIASWLVIGAFFNFFVFRHQKGWWQRYNYVLLRHPGYRHPRFSAERGPEPAVPATCPTVLGVMGGSPVV</sequence>
<feature type="transmembrane region" description="Helical" evidence="1">
    <location>
        <begin position="6"/>
        <end position="24"/>
    </location>
</feature>
<name>A0A7I8KDU8_SPIIN</name>
<accession>A0A7I8KDU8</accession>
<keyword evidence="1" id="KW-0812">Transmembrane</keyword>
<dbReference type="AlphaFoldDB" id="A0A7I8KDU8"/>
<dbReference type="PANTHER" id="PTHR22601">
    <property type="entry name" value="ISP4 LIKE PROTEIN"/>
    <property type="match status" value="1"/>
</dbReference>
<evidence type="ECO:0000313" key="2">
    <source>
        <dbReference type="EMBL" id="CAA7395268.1"/>
    </source>
</evidence>
<dbReference type="Proteomes" id="UP000663760">
    <property type="component" value="Chromosome 4"/>
</dbReference>
<keyword evidence="1" id="KW-1133">Transmembrane helix</keyword>
<dbReference type="GO" id="GO:0055085">
    <property type="term" value="P:transmembrane transport"/>
    <property type="evidence" value="ECO:0007669"/>
    <property type="project" value="InterPro"/>
</dbReference>
<dbReference type="InterPro" id="IPR004648">
    <property type="entry name" value="Oligpept_transpt"/>
</dbReference>
<keyword evidence="1" id="KW-0472">Membrane</keyword>
<keyword evidence="3" id="KW-1185">Reference proteome</keyword>
<protein>
    <submittedName>
        <fullName evidence="2">Uncharacterized protein</fullName>
    </submittedName>
</protein>
<proteinExistence type="predicted"/>
<gene>
    <name evidence="2" type="ORF">SI8410_04005929</name>
</gene>